<feature type="compositionally biased region" description="Acidic residues" evidence="4">
    <location>
        <begin position="153"/>
        <end position="188"/>
    </location>
</feature>
<dbReference type="EMBL" id="LGRX02005932">
    <property type="protein sequence ID" value="KAK3277772.1"/>
    <property type="molecule type" value="Genomic_DNA"/>
</dbReference>
<evidence type="ECO:0000256" key="2">
    <source>
        <dbReference type="ARBA" id="ARBA00022771"/>
    </source>
</evidence>
<evidence type="ECO:0000313" key="7">
    <source>
        <dbReference type="Proteomes" id="UP001190700"/>
    </source>
</evidence>
<feature type="region of interest" description="Disordered" evidence="4">
    <location>
        <begin position="143"/>
        <end position="255"/>
    </location>
</feature>
<feature type="region of interest" description="Disordered" evidence="4">
    <location>
        <begin position="618"/>
        <end position="650"/>
    </location>
</feature>
<feature type="region of interest" description="Disordered" evidence="4">
    <location>
        <begin position="576"/>
        <end position="606"/>
    </location>
</feature>
<feature type="region of interest" description="Disordered" evidence="4">
    <location>
        <begin position="829"/>
        <end position="848"/>
    </location>
</feature>
<dbReference type="InterPro" id="IPR011124">
    <property type="entry name" value="Znf_CW"/>
</dbReference>
<feature type="compositionally biased region" description="Acidic residues" evidence="4">
    <location>
        <begin position="448"/>
        <end position="492"/>
    </location>
</feature>
<dbReference type="AlphaFoldDB" id="A0AAE0LAE0"/>
<keyword evidence="1" id="KW-0479">Metal-binding</keyword>
<feature type="compositionally biased region" description="Acidic residues" evidence="4">
    <location>
        <begin position="69"/>
        <end position="80"/>
    </location>
</feature>
<name>A0AAE0LAE0_9CHLO</name>
<feature type="compositionally biased region" description="Basic and acidic residues" evidence="4">
    <location>
        <begin position="239"/>
        <end position="255"/>
    </location>
</feature>
<feature type="compositionally biased region" description="Acidic residues" evidence="4">
    <location>
        <begin position="424"/>
        <end position="434"/>
    </location>
</feature>
<feature type="compositionally biased region" description="Basic residues" evidence="4">
    <location>
        <begin position="226"/>
        <end position="238"/>
    </location>
</feature>
<evidence type="ECO:0000256" key="1">
    <source>
        <dbReference type="ARBA" id="ARBA00022723"/>
    </source>
</evidence>
<feature type="compositionally biased region" description="Basic and acidic residues" evidence="4">
    <location>
        <begin position="435"/>
        <end position="447"/>
    </location>
</feature>
<evidence type="ECO:0000256" key="4">
    <source>
        <dbReference type="SAM" id="MobiDB-lite"/>
    </source>
</evidence>
<organism evidence="6 7">
    <name type="scientific">Cymbomonas tetramitiformis</name>
    <dbReference type="NCBI Taxonomy" id="36881"/>
    <lineage>
        <taxon>Eukaryota</taxon>
        <taxon>Viridiplantae</taxon>
        <taxon>Chlorophyta</taxon>
        <taxon>Pyramimonadophyceae</taxon>
        <taxon>Pyramimonadales</taxon>
        <taxon>Pyramimonadaceae</taxon>
        <taxon>Cymbomonas</taxon>
    </lineage>
</organism>
<protein>
    <recommendedName>
        <fullName evidence="5">CW-type domain-containing protein</fullName>
    </recommendedName>
</protein>
<evidence type="ECO:0000259" key="5">
    <source>
        <dbReference type="PROSITE" id="PS51050"/>
    </source>
</evidence>
<evidence type="ECO:0000256" key="3">
    <source>
        <dbReference type="ARBA" id="ARBA00022833"/>
    </source>
</evidence>
<dbReference type="Pfam" id="PF09444">
    <property type="entry name" value="MRC1"/>
    <property type="match status" value="1"/>
</dbReference>
<dbReference type="Proteomes" id="UP001190700">
    <property type="component" value="Unassembled WGS sequence"/>
</dbReference>
<accession>A0AAE0LAE0</accession>
<feature type="domain" description="CW-type" evidence="5">
    <location>
        <begin position="99"/>
        <end position="154"/>
    </location>
</feature>
<dbReference type="PROSITE" id="PS51050">
    <property type="entry name" value="ZF_CW"/>
    <property type="match status" value="1"/>
</dbReference>
<proteinExistence type="predicted"/>
<gene>
    <name evidence="6" type="ORF">CYMTET_14245</name>
</gene>
<evidence type="ECO:0000313" key="6">
    <source>
        <dbReference type="EMBL" id="KAK3277772.1"/>
    </source>
</evidence>
<feature type="compositionally biased region" description="Low complexity" evidence="4">
    <location>
        <begin position="734"/>
        <end position="745"/>
    </location>
</feature>
<keyword evidence="3" id="KW-0862">Zinc</keyword>
<dbReference type="GO" id="GO:0008270">
    <property type="term" value="F:zinc ion binding"/>
    <property type="evidence" value="ECO:0007669"/>
    <property type="project" value="UniProtKB-KW"/>
</dbReference>
<feature type="compositionally biased region" description="Basic and acidic residues" evidence="4">
    <location>
        <begin position="81"/>
        <end position="91"/>
    </location>
</feature>
<sequence length="867" mass="94870">MGDEIMETTETVAPRSHKNIDAESDDEDFPIQLTSEPRKFSRLRRVGVTRLDTGEPLTEKSAEKITPAEAEENEKSDDDLESGKESDKSEEAEANDEAQEPKFVWVQCEKEGCGKWRKLPHAISAESLEDPWECSFNTWNLSDANCEAPQEPGWDDDGNDGDEDDEEEDEDLQIPDEGAEYTDEEEEIFNAIQNVKSDDEDEDANEHSGDENAGTEEGNELPLRGKATKMNKKEKIKKKTEAQLRREREEVEKDQQRLLRECAARARFQTALPPRKPLTGVLGKINALKSKLAPPSAKKPEATPPLPIGVSSLTAGANDEDEIILLEDGDGTGAAEEPPVGKASVTTCCRVGNDARKPPPVLDEIQVEYTEANEKDGSLEAKGAECTRSDAEVELRKGSGLSLRLDDESQSQMEHEAPPSAEEGVFDEKDEGAEHEDGVNGRVHADAEADDGSDADEEGDAPGEEEESSDEESEEEEEDEEDGDMASDDEQEEGSRPQVAKDSNGMRNKLRGMVEEEAEMSGDEGHSSEDDDVDRELIRDFIVRGNGGTQNDEELAQLHQWKEEEQDKKDMQAVMQGMRKGWKKRRARAQSGALLGSDSDLDDEERMRQRQYRRLLEEHNECYGTGEEGGTQPVLQEGDMSDDDALDAEGIQRRERYLRNKILEESNHGASFQMAGEDEKNQTMLGLIRRSSSRTLPLPDDVQKKKSKNVHSHEPRHAELQRGTSFLGRSLPTAIAGASSSAGAPSSGGGHVRSFVFGQDHSNSQWGLDEKSQQGGGESFKPGEAPAVAASRVNAPSAAGGTTLSNGFAKAGIRPALNRSTSGLMGVLKAGGSSGSIEKDTDMDNGAGRGMLAAVSNIRRTASFRNR</sequence>
<keyword evidence="2" id="KW-0863">Zinc-finger</keyword>
<dbReference type="InterPro" id="IPR018564">
    <property type="entry name" value="Repl_chkpnt_MRC1_dom"/>
</dbReference>
<feature type="region of interest" description="Disordered" evidence="4">
    <location>
        <begin position="666"/>
        <end position="784"/>
    </location>
</feature>
<reference evidence="6 7" key="1">
    <citation type="journal article" date="2015" name="Genome Biol. Evol.">
        <title>Comparative Genomics of a Bacterivorous Green Alga Reveals Evolutionary Causalities and Consequences of Phago-Mixotrophic Mode of Nutrition.</title>
        <authorList>
            <person name="Burns J.A."/>
            <person name="Paasch A."/>
            <person name="Narechania A."/>
            <person name="Kim E."/>
        </authorList>
    </citation>
    <scope>NUCLEOTIDE SEQUENCE [LARGE SCALE GENOMIC DNA]</scope>
    <source>
        <strain evidence="6 7">PLY_AMNH</strain>
    </source>
</reference>
<comment type="caution">
    <text evidence="6">The sequence shown here is derived from an EMBL/GenBank/DDBJ whole genome shotgun (WGS) entry which is preliminary data.</text>
</comment>
<feature type="region of interest" description="Disordered" evidence="4">
    <location>
        <begin position="1"/>
        <end position="103"/>
    </location>
</feature>
<feature type="region of interest" description="Disordered" evidence="4">
    <location>
        <begin position="370"/>
        <end position="534"/>
    </location>
</feature>
<keyword evidence="7" id="KW-1185">Reference proteome</keyword>
<dbReference type="Pfam" id="PF07496">
    <property type="entry name" value="zf-CW"/>
    <property type="match status" value="1"/>
</dbReference>
<dbReference type="PANTHER" id="PTHR36005">
    <property type="entry name" value="DNA LIGASE-LIKE PROTEIN"/>
    <property type="match status" value="1"/>
</dbReference>
<feature type="region of interest" description="Disordered" evidence="4">
    <location>
        <begin position="292"/>
        <end position="315"/>
    </location>
</feature>
<feature type="compositionally biased region" description="Basic and acidic residues" evidence="4">
    <location>
        <begin position="711"/>
        <end position="720"/>
    </location>
</feature>
<feature type="compositionally biased region" description="Basic and acidic residues" evidence="4">
    <location>
        <begin position="372"/>
        <end position="397"/>
    </location>
</feature>
<dbReference type="Gene3D" id="3.30.40.100">
    <property type="match status" value="1"/>
</dbReference>
<dbReference type="PANTHER" id="PTHR36005:SF1">
    <property type="entry name" value="DNA LIGASE-LIKE PROTEIN"/>
    <property type="match status" value="1"/>
</dbReference>